<keyword evidence="1" id="KW-1133">Transmembrane helix</keyword>
<accession>A0ABW6KBB4</accession>
<dbReference type="EMBL" id="JBIACK010000001">
    <property type="protein sequence ID" value="MFE8700073.1"/>
    <property type="molecule type" value="Genomic_DNA"/>
</dbReference>
<keyword evidence="3" id="KW-1185">Reference proteome</keyword>
<name>A0ABW6KBB4_9BACI</name>
<evidence type="ECO:0008006" key="4">
    <source>
        <dbReference type="Google" id="ProtNLM"/>
    </source>
</evidence>
<evidence type="ECO:0000256" key="1">
    <source>
        <dbReference type="SAM" id="Phobius"/>
    </source>
</evidence>
<keyword evidence="1" id="KW-0472">Membrane</keyword>
<protein>
    <recommendedName>
        <fullName evidence="4">DUF1700 domain-containing protein</fullName>
    </recommendedName>
</protein>
<dbReference type="Proteomes" id="UP001601059">
    <property type="component" value="Unassembled WGS sequence"/>
</dbReference>
<evidence type="ECO:0000313" key="2">
    <source>
        <dbReference type="EMBL" id="MFE8700073.1"/>
    </source>
</evidence>
<evidence type="ECO:0000313" key="3">
    <source>
        <dbReference type="Proteomes" id="UP001601059"/>
    </source>
</evidence>
<sequence length="282" mass="33285">MSRQEPIQLFEEYIQKLTNDLDLDDIEISEIEEEWKQHLYDHYEVLIKQGVESSKAVSIVIEQFGEIEMLQNEVNHTYPSSVRNHVQKEILIAMVCLIACITGPWLLIGAHFDISFILAPMQALVIAYLIYRFIIKRQTYWLFSIVGSILLYLVFLKFFTRFYGEPLTFNVYISHLFSLEWDRLTGSNGLFEIVTIHMMWYITIASQIMSKDQFIPLWQRISNTTFHYWAMVIIAIFVARFQSSAEWAVLFMNVFLLYVFLQQTLSNKTVLITKQKLSRFTI</sequence>
<proteinExistence type="predicted"/>
<feature type="transmembrane region" description="Helical" evidence="1">
    <location>
        <begin position="90"/>
        <end position="108"/>
    </location>
</feature>
<gene>
    <name evidence="2" type="ORF">ACFYKX_05475</name>
</gene>
<dbReference type="RefSeq" id="WP_389358814.1">
    <property type="nucleotide sequence ID" value="NZ_JBIACK010000001.1"/>
</dbReference>
<reference evidence="2 3" key="1">
    <citation type="submission" date="2024-08" db="EMBL/GenBank/DDBJ databases">
        <title>Two novel Cytobacillus novel species.</title>
        <authorList>
            <person name="Liu G."/>
        </authorList>
    </citation>
    <scope>NUCLEOTIDE SEQUENCE [LARGE SCALE GENOMIC DNA]</scope>
    <source>
        <strain evidence="2 3">FJAT-54145</strain>
    </source>
</reference>
<feature type="transmembrane region" description="Helical" evidence="1">
    <location>
        <begin position="114"/>
        <end position="134"/>
    </location>
</feature>
<feature type="transmembrane region" description="Helical" evidence="1">
    <location>
        <begin position="225"/>
        <end position="241"/>
    </location>
</feature>
<organism evidence="2 3">
    <name type="scientific">Cytobacillus spartinae</name>
    <dbReference type="NCBI Taxonomy" id="3299023"/>
    <lineage>
        <taxon>Bacteria</taxon>
        <taxon>Bacillati</taxon>
        <taxon>Bacillota</taxon>
        <taxon>Bacilli</taxon>
        <taxon>Bacillales</taxon>
        <taxon>Bacillaceae</taxon>
        <taxon>Cytobacillus</taxon>
    </lineage>
</organism>
<feature type="transmembrane region" description="Helical" evidence="1">
    <location>
        <begin position="141"/>
        <end position="164"/>
    </location>
</feature>
<comment type="caution">
    <text evidence="2">The sequence shown here is derived from an EMBL/GenBank/DDBJ whole genome shotgun (WGS) entry which is preliminary data.</text>
</comment>
<keyword evidence="1" id="KW-0812">Transmembrane</keyword>
<feature type="transmembrane region" description="Helical" evidence="1">
    <location>
        <begin position="247"/>
        <end position="265"/>
    </location>
</feature>
<feature type="transmembrane region" description="Helical" evidence="1">
    <location>
        <begin position="184"/>
        <end position="204"/>
    </location>
</feature>